<protein>
    <submittedName>
        <fullName evidence="2">Uncharacterized protein</fullName>
    </submittedName>
</protein>
<organism evidence="2 3">
    <name type="scientific">Toxoplasma gondii FOU</name>
    <dbReference type="NCBI Taxonomy" id="943167"/>
    <lineage>
        <taxon>Eukaryota</taxon>
        <taxon>Sar</taxon>
        <taxon>Alveolata</taxon>
        <taxon>Apicomplexa</taxon>
        <taxon>Conoidasida</taxon>
        <taxon>Coccidia</taxon>
        <taxon>Eucoccidiorida</taxon>
        <taxon>Eimeriorina</taxon>
        <taxon>Sarcocystidae</taxon>
        <taxon>Toxoplasma</taxon>
    </lineage>
</organism>
<gene>
    <name evidence="2" type="ORF">TGFOU_405730</name>
</gene>
<proteinExistence type="predicted"/>
<evidence type="ECO:0000313" key="3">
    <source>
        <dbReference type="Proteomes" id="UP000028838"/>
    </source>
</evidence>
<sequence length="149" mass="16728">MKQPNDRRCTDTAVDREEVRQVPYTSPDFFRFVLSTPCCTALLCRLLLLPCLSAFAFFSRSILSLVPRHPSSSATFPDFLRSCPRSSPASSFDAFLCPRSCLGFRVSPSLTHHHACSWPAGIHLRKERERSAEAGEGEAKQQTRDNSLH</sequence>
<dbReference type="EMBL" id="AEYH02002391">
    <property type="protein sequence ID" value="KFG39657.1"/>
    <property type="molecule type" value="Genomic_DNA"/>
</dbReference>
<comment type="caution">
    <text evidence="2">The sequence shown here is derived from an EMBL/GenBank/DDBJ whole genome shotgun (WGS) entry which is preliminary data.</text>
</comment>
<evidence type="ECO:0000256" key="1">
    <source>
        <dbReference type="SAM" id="MobiDB-lite"/>
    </source>
</evidence>
<dbReference type="Proteomes" id="UP000028838">
    <property type="component" value="Unassembled WGS sequence"/>
</dbReference>
<reference evidence="2 3" key="1">
    <citation type="submission" date="2014-07" db="EMBL/GenBank/DDBJ databases">
        <authorList>
            <person name="Sibley D."/>
            <person name="Venepally P."/>
            <person name="Karamycheva S."/>
            <person name="Hadjithomas M."/>
            <person name="Khan A."/>
            <person name="Brunk B."/>
            <person name="Roos D."/>
            <person name="Caler E."/>
            <person name="Lorenzi H."/>
        </authorList>
    </citation>
    <scope>NUCLEOTIDE SEQUENCE [LARGE SCALE GENOMIC DNA]</scope>
    <source>
        <strain evidence="2 3">FOU</strain>
    </source>
</reference>
<accession>A0A086K5I9</accession>
<name>A0A086K5I9_TOXGO</name>
<dbReference type="VEuPathDB" id="ToxoDB:TGFOU_405730"/>
<evidence type="ECO:0000313" key="2">
    <source>
        <dbReference type="EMBL" id="KFG39657.1"/>
    </source>
</evidence>
<dbReference type="AlphaFoldDB" id="A0A086K5I9"/>
<feature type="region of interest" description="Disordered" evidence="1">
    <location>
        <begin position="129"/>
        <end position="149"/>
    </location>
</feature>